<evidence type="ECO:0000313" key="3">
    <source>
        <dbReference type="EMBL" id="EAP78212.1"/>
    </source>
</evidence>
<dbReference type="HOGENOM" id="CLU_042670_1_0_5"/>
<feature type="compositionally biased region" description="Basic and acidic residues" evidence="1">
    <location>
        <begin position="100"/>
        <end position="110"/>
    </location>
</feature>
<gene>
    <name evidence="3" type="ORF">ISM_07945</name>
</gene>
<dbReference type="Gene3D" id="3.60.10.10">
    <property type="entry name" value="Endonuclease/exonuclease/phosphatase"/>
    <property type="match status" value="1"/>
</dbReference>
<accession>A3SLI1</accession>
<dbReference type="eggNOG" id="COG3568">
    <property type="taxonomic scope" value="Bacteria"/>
</dbReference>
<dbReference type="InterPro" id="IPR005135">
    <property type="entry name" value="Endo/exonuclease/phosphatase"/>
</dbReference>
<name>A3SLI1_ROSNI</name>
<dbReference type="Proteomes" id="UP000005954">
    <property type="component" value="Unassembled WGS sequence"/>
</dbReference>
<organism evidence="3 4">
    <name type="scientific">Roseovarius nubinhibens (strain ATCC BAA-591 / DSM 15170 / ISM)</name>
    <dbReference type="NCBI Taxonomy" id="89187"/>
    <lineage>
        <taxon>Bacteria</taxon>
        <taxon>Pseudomonadati</taxon>
        <taxon>Pseudomonadota</taxon>
        <taxon>Alphaproteobacteria</taxon>
        <taxon>Rhodobacterales</taxon>
        <taxon>Roseobacteraceae</taxon>
        <taxon>Roseovarius</taxon>
    </lineage>
</organism>
<dbReference type="OrthoDB" id="292013at2"/>
<protein>
    <recommendedName>
        <fullName evidence="2">Endonuclease/exonuclease/phosphatase domain-containing protein</fullName>
    </recommendedName>
</protein>
<keyword evidence="4" id="KW-1185">Reference proteome</keyword>
<dbReference type="Pfam" id="PF03372">
    <property type="entry name" value="Exo_endo_phos"/>
    <property type="match status" value="1"/>
</dbReference>
<evidence type="ECO:0000256" key="1">
    <source>
        <dbReference type="SAM" id="MobiDB-lite"/>
    </source>
</evidence>
<dbReference type="GO" id="GO:0003824">
    <property type="term" value="F:catalytic activity"/>
    <property type="evidence" value="ECO:0007669"/>
    <property type="project" value="InterPro"/>
</dbReference>
<feature type="compositionally biased region" description="Basic and acidic residues" evidence="1">
    <location>
        <begin position="267"/>
        <end position="278"/>
    </location>
</feature>
<dbReference type="InterPro" id="IPR036691">
    <property type="entry name" value="Endo/exonu/phosph_ase_sf"/>
</dbReference>
<dbReference type="SUPFAM" id="SSF56219">
    <property type="entry name" value="DNase I-like"/>
    <property type="match status" value="1"/>
</dbReference>
<evidence type="ECO:0000259" key="2">
    <source>
        <dbReference type="Pfam" id="PF03372"/>
    </source>
</evidence>
<feature type="region of interest" description="Disordered" evidence="1">
    <location>
        <begin position="95"/>
        <end position="116"/>
    </location>
</feature>
<feature type="region of interest" description="Disordered" evidence="1">
    <location>
        <begin position="261"/>
        <end position="286"/>
    </location>
</feature>
<reference evidence="3 4" key="1">
    <citation type="submission" date="2005-12" db="EMBL/GenBank/DDBJ databases">
        <authorList>
            <person name="Moran M.A."/>
            <person name="Ferriera S."/>
            <person name="Johnson J."/>
            <person name="Kravitz S."/>
            <person name="Halpern A."/>
            <person name="Remington K."/>
            <person name="Beeson K."/>
            <person name="Tran B."/>
            <person name="Rogers Y.-H."/>
            <person name="Friedman R."/>
            <person name="Venter J.C."/>
        </authorList>
    </citation>
    <scope>NUCLEOTIDE SEQUENCE [LARGE SCALE GENOMIC DNA]</scope>
    <source>
        <strain evidence="4">ATCC BAA-591 / DSM 15170 / ISM</strain>
    </source>
</reference>
<proteinExistence type="predicted"/>
<dbReference type="AlphaFoldDB" id="A3SLI1"/>
<comment type="caution">
    <text evidence="3">The sequence shown here is derived from an EMBL/GenBank/DDBJ whole genome shotgun (WGS) entry which is preliminary data.</text>
</comment>
<dbReference type="RefSeq" id="WP_009813612.1">
    <property type="nucleotide sequence ID" value="NZ_CH724156.1"/>
</dbReference>
<sequence>MLFWAGGAGADTLRLATWNVELSRAGPGILLRDLRRGDAQADAVAEIIADHAPDILLLQGVDHDADHLALLALQSRIAQAGYSLPYRYAPPPNSGLASGHDLDGDGRLGEPEDAQGFGRFRGEGGMALLSRYPIAAAQDLSGFLWVDLPHALLFEDTGAPLFPAAVLRDLRLASVAQWRVEVTAPQGRITLFAFHAGPPVFDGPEDRNGRRNHDQLMFWQHVLAGELDGGLGPMPEGRFVLMGDANQDPQRGEGRKAAIRTLLGDPRLQDPRPSHGDGTEMTTVHWPQTGPMRVDYILPSRDWEVAASGVHWPKTGPNTGPEAARAEAASRHRLVWVDLTW</sequence>
<dbReference type="STRING" id="89187.ISM_07945"/>
<evidence type="ECO:0000313" key="4">
    <source>
        <dbReference type="Proteomes" id="UP000005954"/>
    </source>
</evidence>
<feature type="domain" description="Endonuclease/exonuclease/phosphatase" evidence="2">
    <location>
        <begin position="16"/>
        <end position="316"/>
    </location>
</feature>
<dbReference type="EMBL" id="AALY01000001">
    <property type="protein sequence ID" value="EAP78212.1"/>
    <property type="molecule type" value="Genomic_DNA"/>
</dbReference>